<dbReference type="EMBL" id="CM056815">
    <property type="protein sequence ID" value="KAJ8631031.1"/>
    <property type="molecule type" value="Genomic_DNA"/>
</dbReference>
<reference evidence="1 2" key="1">
    <citation type="journal article" date="2022" name="Hortic Res">
        <title>A haplotype resolved chromosomal level avocado genome allows analysis of novel avocado genes.</title>
        <authorList>
            <person name="Nath O."/>
            <person name="Fletcher S.J."/>
            <person name="Hayward A."/>
            <person name="Shaw L.M."/>
            <person name="Masouleh A.K."/>
            <person name="Furtado A."/>
            <person name="Henry R.J."/>
            <person name="Mitter N."/>
        </authorList>
    </citation>
    <scope>NUCLEOTIDE SEQUENCE [LARGE SCALE GENOMIC DNA]</scope>
    <source>
        <strain evidence="2">cv. Hass</strain>
    </source>
</reference>
<organism evidence="1 2">
    <name type="scientific">Persea americana</name>
    <name type="common">Avocado</name>
    <dbReference type="NCBI Taxonomy" id="3435"/>
    <lineage>
        <taxon>Eukaryota</taxon>
        <taxon>Viridiplantae</taxon>
        <taxon>Streptophyta</taxon>
        <taxon>Embryophyta</taxon>
        <taxon>Tracheophyta</taxon>
        <taxon>Spermatophyta</taxon>
        <taxon>Magnoliopsida</taxon>
        <taxon>Magnoliidae</taxon>
        <taxon>Laurales</taxon>
        <taxon>Lauraceae</taxon>
        <taxon>Persea</taxon>
    </lineage>
</organism>
<protein>
    <submittedName>
        <fullName evidence="1">Uncharacterized protein</fullName>
    </submittedName>
</protein>
<comment type="caution">
    <text evidence="1">The sequence shown here is derived from an EMBL/GenBank/DDBJ whole genome shotgun (WGS) entry which is preliminary data.</text>
</comment>
<keyword evidence="2" id="KW-1185">Reference proteome</keyword>
<accession>A0ACC2LC07</accession>
<dbReference type="Proteomes" id="UP001234297">
    <property type="component" value="Chromosome 7"/>
</dbReference>
<evidence type="ECO:0000313" key="1">
    <source>
        <dbReference type="EMBL" id="KAJ8631031.1"/>
    </source>
</evidence>
<gene>
    <name evidence="1" type="ORF">MRB53_024354</name>
</gene>
<name>A0ACC2LC07_PERAE</name>
<proteinExistence type="predicted"/>
<evidence type="ECO:0000313" key="2">
    <source>
        <dbReference type="Proteomes" id="UP001234297"/>
    </source>
</evidence>
<sequence length="103" mass="10920">MKGKKNGRPLASAIARTARPPSGTKITVASLQDKRQAPLPDTARNREQLRHGPRSSVTCSSPPQTTSLNASELEGGMGVASHTSPSLLYSLYTEDAIGLLHVK</sequence>